<protein>
    <recommendedName>
        <fullName evidence="3">NmrA-like domain-containing protein</fullName>
    </recommendedName>
</protein>
<dbReference type="SUPFAM" id="SSF51735">
    <property type="entry name" value="NAD(P)-binding Rossmann-fold domains"/>
    <property type="match status" value="1"/>
</dbReference>
<name>A0AAD9GDX5_9STRA</name>
<dbReference type="EMBL" id="JASMQC010000021">
    <property type="protein sequence ID" value="KAK1936670.1"/>
    <property type="molecule type" value="Genomic_DNA"/>
</dbReference>
<dbReference type="Gene3D" id="3.40.50.720">
    <property type="entry name" value="NAD(P)-binding Rossmann-like Domain"/>
    <property type="match status" value="1"/>
</dbReference>
<organism evidence="1 2">
    <name type="scientific">Phytophthora citrophthora</name>
    <dbReference type="NCBI Taxonomy" id="4793"/>
    <lineage>
        <taxon>Eukaryota</taxon>
        <taxon>Sar</taxon>
        <taxon>Stramenopiles</taxon>
        <taxon>Oomycota</taxon>
        <taxon>Peronosporomycetes</taxon>
        <taxon>Peronosporales</taxon>
        <taxon>Peronosporaceae</taxon>
        <taxon>Phytophthora</taxon>
    </lineage>
</organism>
<evidence type="ECO:0008006" key="3">
    <source>
        <dbReference type="Google" id="ProtNLM"/>
    </source>
</evidence>
<evidence type="ECO:0000313" key="2">
    <source>
        <dbReference type="Proteomes" id="UP001259832"/>
    </source>
</evidence>
<keyword evidence="2" id="KW-1185">Reference proteome</keyword>
<evidence type="ECO:0000313" key="1">
    <source>
        <dbReference type="EMBL" id="KAK1936670.1"/>
    </source>
</evidence>
<dbReference type="AlphaFoldDB" id="A0AAD9GDX5"/>
<proteinExistence type="predicted"/>
<sequence>MNVVGKGETPFSINTRSDVGRFVGHVLATAPRNELPFEAERLSAMQIRDRMEKKLNKKIEVRHIDYEENKKQFDTGYPAFLTTLFEDGRGAIGTEQEVQESVAKFFPDWNPVKYETFIA</sequence>
<comment type="caution">
    <text evidence="1">The sequence shown here is derived from an EMBL/GenBank/DDBJ whole genome shotgun (WGS) entry which is preliminary data.</text>
</comment>
<dbReference type="Proteomes" id="UP001259832">
    <property type="component" value="Unassembled WGS sequence"/>
</dbReference>
<accession>A0AAD9GDX5</accession>
<dbReference type="InterPro" id="IPR036291">
    <property type="entry name" value="NAD(P)-bd_dom_sf"/>
</dbReference>
<dbReference type="Gene3D" id="3.90.25.10">
    <property type="entry name" value="UDP-galactose 4-epimerase, domain 1"/>
    <property type="match status" value="1"/>
</dbReference>
<gene>
    <name evidence="1" type="ORF">P3T76_010105</name>
</gene>
<reference evidence="1" key="1">
    <citation type="submission" date="2023-08" db="EMBL/GenBank/DDBJ databases">
        <title>Reference Genome Resource for the Citrus Pathogen Phytophthora citrophthora.</title>
        <authorList>
            <person name="Moller H."/>
            <person name="Coetzee B."/>
            <person name="Rose L.J."/>
            <person name="Van Niekerk J.M."/>
        </authorList>
    </citation>
    <scope>NUCLEOTIDE SEQUENCE</scope>
    <source>
        <strain evidence="1">STE-U-9442</strain>
    </source>
</reference>